<organism evidence="2 3">
    <name type="scientific">Hyphomonas polymorpha PS728</name>
    <dbReference type="NCBI Taxonomy" id="1280954"/>
    <lineage>
        <taxon>Bacteria</taxon>
        <taxon>Pseudomonadati</taxon>
        <taxon>Pseudomonadota</taxon>
        <taxon>Alphaproteobacteria</taxon>
        <taxon>Hyphomonadales</taxon>
        <taxon>Hyphomonadaceae</taxon>
        <taxon>Hyphomonas</taxon>
    </lineage>
</organism>
<dbReference type="Gene3D" id="3.10.450.50">
    <property type="match status" value="1"/>
</dbReference>
<dbReference type="Proteomes" id="UP000027100">
    <property type="component" value="Unassembled WGS sequence"/>
</dbReference>
<dbReference type="PATRIC" id="fig|1280954.3.peg.3653"/>
<dbReference type="InterPro" id="IPR037401">
    <property type="entry name" value="SnoaL-like"/>
</dbReference>
<evidence type="ECO:0000313" key="2">
    <source>
        <dbReference type="EMBL" id="KCZ96798.1"/>
    </source>
</evidence>
<evidence type="ECO:0000259" key="1">
    <source>
        <dbReference type="Pfam" id="PF12680"/>
    </source>
</evidence>
<feature type="domain" description="SnoaL-like" evidence="1">
    <location>
        <begin position="14"/>
        <end position="116"/>
    </location>
</feature>
<dbReference type="EMBL" id="ARYM01000033">
    <property type="protein sequence ID" value="KCZ96798.1"/>
    <property type="molecule type" value="Genomic_DNA"/>
</dbReference>
<sequence>MTTLSRADLIAHAEAWIRDWNAHDVDAVIAPWADDGVFISPVAAAVTGNPVIQGKAALKAYWQGALKRAGGLHFTPLSLQVDPETQSLLVHYHSRASARQVRAAELMVFEEGKQVRGEAFYGAEMP</sequence>
<keyword evidence="3" id="KW-1185">Reference proteome</keyword>
<dbReference type="eggNOG" id="COG3631">
    <property type="taxonomic scope" value="Bacteria"/>
</dbReference>
<dbReference type="SUPFAM" id="SSF54427">
    <property type="entry name" value="NTF2-like"/>
    <property type="match status" value="1"/>
</dbReference>
<dbReference type="Pfam" id="PF12680">
    <property type="entry name" value="SnoaL_2"/>
    <property type="match status" value="1"/>
</dbReference>
<dbReference type="AlphaFoldDB" id="A0A062V4I6"/>
<evidence type="ECO:0000313" key="3">
    <source>
        <dbReference type="Proteomes" id="UP000027100"/>
    </source>
</evidence>
<dbReference type="OrthoDB" id="333383at2"/>
<dbReference type="RefSeq" id="WP_035602141.1">
    <property type="nucleotide sequence ID" value="NZ_ARYM01000033.1"/>
</dbReference>
<comment type="caution">
    <text evidence="2">The sequence shown here is derived from an EMBL/GenBank/DDBJ whole genome shotgun (WGS) entry which is preliminary data.</text>
</comment>
<protein>
    <recommendedName>
        <fullName evidence="1">SnoaL-like domain-containing protein</fullName>
    </recommendedName>
</protein>
<reference evidence="2 3" key="1">
    <citation type="journal article" date="2014" name="Antonie Van Leeuwenhoek">
        <title>Hyphomonas beringensis sp. nov. and Hyphomonas chukchiensis sp. nov., isolated from surface seawater of the Bering Sea and Chukchi Sea.</title>
        <authorList>
            <person name="Li C."/>
            <person name="Lai Q."/>
            <person name="Li G."/>
            <person name="Dong C."/>
            <person name="Wang J."/>
            <person name="Liao Y."/>
            <person name="Shao Z."/>
        </authorList>
    </citation>
    <scope>NUCLEOTIDE SEQUENCE [LARGE SCALE GENOMIC DNA]</scope>
    <source>
        <strain evidence="2 3">PS728</strain>
    </source>
</reference>
<proteinExistence type="predicted"/>
<accession>A0A062V4I6</accession>
<dbReference type="InterPro" id="IPR032710">
    <property type="entry name" value="NTF2-like_dom_sf"/>
</dbReference>
<gene>
    <name evidence="2" type="ORF">HPO_18143</name>
</gene>
<name>A0A062V4I6_9PROT</name>
<dbReference type="STRING" id="1280954.HPO_18143"/>